<organism evidence="2 3">
    <name type="scientific">Rhizodiscina lignyota</name>
    <dbReference type="NCBI Taxonomy" id="1504668"/>
    <lineage>
        <taxon>Eukaryota</taxon>
        <taxon>Fungi</taxon>
        <taxon>Dikarya</taxon>
        <taxon>Ascomycota</taxon>
        <taxon>Pezizomycotina</taxon>
        <taxon>Dothideomycetes</taxon>
        <taxon>Pleosporomycetidae</taxon>
        <taxon>Aulographales</taxon>
        <taxon>Rhizodiscinaceae</taxon>
        <taxon>Rhizodiscina</taxon>
    </lineage>
</organism>
<feature type="chain" id="PRO_5040285969" description="Transglycosylase SLT domain-containing protein" evidence="1">
    <location>
        <begin position="18"/>
        <end position="274"/>
    </location>
</feature>
<dbReference type="Proteomes" id="UP000799772">
    <property type="component" value="Unassembled WGS sequence"/>
</dbReference>
<evidence type="ECO:0008006" key="4">
    <source>
        <dbReference type="Google" id="ProtNLM"/>
    </source>
</evidence>
<dbReference type="OrthoDB" id="3938085at2759"/>
<dbReference type="EMBL" id="ML978122">
    <property type="protein sequence ID" value="KAF2102773.1"/>
    <property type="molecule type" value="Genomic_DNA"/>
</dbReference>
<keyword evidence="3" id="KW-1185">Reference proteome</keyword>
<feature type="signal peptide" evidence="1">
    <location>
        <begin position="1"/>
        <end position="17"/>
    </location>
</feature>
<protein>
    <recommendedName>
        <fullName evidence="4">Transglycosylase SLT domain-containing protein</fullName>
    </recommendedName>
</protein>
<sequence>MFGPTLTLSLILSIASALPLQDTPPSLDSRSPIFGTVSKVDYSTGDNWYSPNFKKGATAPAPSQPGPYDYQCFSGDIEKYPDISNWLSFHELFQINKPMMLLSNSEDIVSAIYHGIEAISKDSNVDARVILAMIMQESTGKVNTDCTGGHNCGLMQANVGSTSFDPKDPEGSIKQMIEDGVLGTSAGPGLIQYMSNDPTYAYTNNHWTSNPFAAARCYNSGTIDPSGNLDKAAYGVKSYVNDIGNRLLGWDGADSGCAQMKCGLTSQKQCQSAK</sequence>
<dbReference type="InterPro" id="IPR023346">
    <property type="entry name" value="Lysozyme-like_dom_sf"/>
</dbReference>
<comment type="caution">
    <text evidence="2">The sequence shown here is derived from an EMBL/GenBank/DDBJ whole genome shotgun (WGS) entry which is preliminary data.</text>
</comment>
<evidence type="ECO:0000313" key="3">
    <source>
        <dbReference type="Proteomes" id="UP000799772"/>
    </source>
</evidence>
<evidence type="ECO:0000256" key="1">
    <source>
        <dbReference type="SAM" id="SignalP"/>
    </source>
</evidence>
<keyword evidence="1" id="KW-0732">Signal</keyword>
<reference evidence="2" key="1">
    <citation type="journal article" date="2020" name="Stud. Mycol.">
        <title>101 Dothideomycetes genomes: a test case for predicting lifestyles and emergence of pathogens.</title>
        <authorList>
            <person name="Haridas S."/>
            <person name="Albert R."/>
            <person name="Binder M."/>
            <person name="Bloem J."/>
            <person name="Labutti K."/>
            <person name="Salamov A."/>
            <person name="Andreopoulos B."/>
            <person name="Baker S."/>
            <person name="Barry K."/>
            <person name="Bills G."/>
            <person name="Bluhm B."/>
            <person name="Cannon C."/>
            <person name="Castanera R."/>
            <person name="Culley D."/>
            <person name="Daum C."/>
            <person name="Ezra D."/>
            <person name="Gonzalez J."/>
            <person name="Henrissat B."/>
            <person name="Kuo A."/>
            <person name="Liang C."/>
            <person name="Lipzen A."/>
            <person name="Lutzoni F."/>
            <person name="Magnuson J."/>
            <person name="Mondo S."/>
            <person name="Nolan M."/>
            <person name="Ohm R."/>
            <person name="Pangilinan J."/>
            <person name="Park H.-J."/>
            <person name="Ramirez L."/>
            <person name="Alfaro M."/>
            <person name="Sun H."/>
            <person name="Tritt A."/>
            <person name="Yoshinaga Y."/>
            <person name="Zwiers L.-H."/>
            <person name="Turgeon B."/>
            <person name="Goodwin S."/>
            <person name="Spatafora J."/>
            <person name="Crous P."/>
            <person name="Grigoriev I."/>
        </authorList>
    </citation>
    <scope>NUCLEOTIDE SEQUENCE</scope>
    <source>
        <strain evidence="2">CBS 133067</strain>
    </source>
</reference>
<evidence type="ECO:0000313" key="2">
    <source>
        <dbReference type="EMBL" id="KAF2102773.1"/>
    </source>
</evidence>
<accession>A0A9P4IP11</accession>
<dbReference type="AlphaFoldDB" id="A0A9P4IP11"/>
<dbReference type="Gene3D" id="1.10.530.10">
    <property type="match status" value="1"/>
</dbReference>
<name>A0A9P4IP11_9PEZI</name>
<gene>
    <name evidence="2" type="ORF">NA57DRAFT_71757</name>
</gene>
<dbReference type="SUPFAM" id="SSF53955">
    <property type="entry name" value="Lysozyme-like"/>
    <property type="match status" value="1"/>
</dbReference>
<proteinExistence type="predicted"/>